<reference evidence="1 2" key="1">
    <citation type="submission" date="2018-06" db="EMBL/GenBank/DDBJ databases">
        <authorList>
            <consortium name="Pathogen Informatics"/>
            <person name="Doyle S."/>
        </authorList>
    </citation>
    <scope>NUCLEOTIDE SEQUENCE [LARGE SCALE GENOMIC DNA]</scope>
    <source>
        <strain evidence="1 2">NCTC13533</strain>
    </source>
</reference>
<organism evidence="1 2">
    <name type="scientific">Chryseobacterium carnipullorum</name>
    <dbReference type="NCBI Taxonomy" id="1124835"/>
    <lineage>
        <taxon>Bacteria</taxon>
        <taxon>Pseudomonadati</taxon>
        <taxon>Bacteroidota</taxon>
        <taxon>Flavobacteriia</taxon>
        <taxon>Flavobacteriales</taxon>
        <taxon>Weeksellaceae</taxon>
        <taxon>Chryseobacterium group</taxon>
        <taxon>Chryseobacterium</taxon>
    </lineage>
</organism>
<dbReference type="Proteomes" id="UP000255224">
    <property type="component" value="Unassembled WGS sequence"/>
</dbReference>
<dbReference type="AlphaFoldDB" id="A0A376DPT0"/>
<sequence length="38" mass="4606">MTLNPNKDIKEKQLILNFKISCQLIYFENLLVDRISYF</sequence>
<proteinExistence type="predicted"/>
<name>A0A376DPT0_CHRCU</name>
<evidence type="ECO:0000313" key="2">
    <source>
        <dbReference type="Proteomes" id="UP000255224"/>
    </source>
</evidence>
<dbReference type="EMBL" id="UFVQ01000003">
    <property type="protein sequence ID" value="STC93285.1"/>
    <property type="molecule type" value="Genomic_DNA"/>
</dbReference>
<protein>
    <submittedName>
        <fullName evidence="1">Uncharacterized protein</fullName>
    </submittedName>
</protein>
<accession>A0A376DPT0</accession>
<evidence type="ECO:0000313" key="1">
    <source>
        <dbReference type="EMBL" id="STC93285.1"/>
    </source>
</evidence>
<gene>
    <name evidence="1" type="ORF">NCTC13533_00780</name>
</gene>